<dbReference type="PROSITE" id="PS51387">
    <property type="entry name" value="FAD_PCMH"/>
    <property type="match status" value="1"/>
</dbReference>
<dbReference type="FunFam" id="1.10.45.10:FF:000001">
    <property type="entry name" value="D-lactate dehydrogenase mitochondrial"/>
    <property type="match status" value="1"/>
</dbReference>
<dbReference type="Gene3D" id="3.30.465.10">
    <property type="match status" value="1"/>
</dbReference>
<dbReference type="Pfam" id="PF01565">
    <property type="entry name" value="FAD_binding_4"/>
    <property type="match status" value="1"/>
</dbReference>
<dbReference type="OrthoDB" id="5332616at2759"/>
<keyword evidence="3" id="KW-0285">Flavoprotein</keyword>
<keyword evidence="5 8" id="KW-0560">Oxidoreductase</keyword>
<feature type="domain" description="FAD-binding PCMH-type" evidence="7">
    <location>
        <begin position="51"/>
        <end position="231"/>
    </location>
</feature>
<dbReference type="Gene3D" id="1.10.45.10">
    <property type="entry name" value="Vanillyl-alcohol Oxidase, Chain A, domain 4"/>
    <property type="match status" value="1"/>
</dbReference>
<keyword evidence="4" id="KW-0274">FAD</keyword>
<dbReference type="AlphaFoldDB" id="A0A9W7YAS3"/>
<dbReference type="InterPro" id="IPR006094">
    <property type="entry name" value="Oxid_FAD_bind_N"/>
</dbReference>
<accession>A0A9W7YAS3</accession>
<dbReference type="InterPro" id="IPR016164">
    <property type="entry name" value="FAD-linked_Oxase-like_C"/>
</dbReference>
<dbReference type="GO" id="GO:0071949">
    <property type="term" value="F:FAD binding"/>
    <property type="evidence" value="ECO:0007669"/>
    <property type="project" value="InterPro"/>
</dbReference>
<dbReference type="Proteomes" id="UP001143981">
    <property type="component" value="Unassembled WGS sequence"/>
</dbReference>
<dbReference type="InterPro" id="IPR016169">
    <property type="entry name" value="FAD-bd_PCMH_sub2"/>
</dbReference>
<keyword evidence="9" id="KW-1185">Reference proteome</keyword>
<name>A0A9W7YAS3_9FUNG</name>
<dbReference type="Gene3D" id="3.30.43.10">
    <property type="entry name" value="Uridine Diphospho-n-acetylenolpyruvylglucosamine Reductase, domain 2"/>
    <property type="match status" value="1"/>
</dbReference>
<dbReference type="InterPro" id="IPR016171">
    <property type="entry name" value="Vanillyl_alc_oxidase_C-sub2"/>
</dbReference>
<dbReference type="PANTHER" id="PTHR43716:SF1">
    <property type="entry name" value="D-2-HYDROXYGLUTARATE DEHYDROGENASE, MITOCHONDRIAL"/>
    <property type="match status" value="1"/>
</dbReference>
<dbReference type="FunFam" id="3.30.70.2190:FF:000001">
    <property type="entry name" value="D-2-hydroxyglutarate dehydrogenase mitochondrial"/>
    <property type="match status" value="1"/>
</dbReference>
<evidence type="ECO:0000256" key="2">
    <source>
        <dbReference type="ARBA" id="ARBA00008000"/>
    </source>
</evidence>
<dbReference type="EC" id="1.1.99.40" evidence="8"/>
<comment type="caution">
    <text evidence="8">The sequence shown here is derived from an EMBL/GenBank/DDBJ whole genome shotgun (WGS) entry which is preliminary data.</text>
</comment>
<dbReference type="InterPro" id="IPR004113">
    <property type="entry name" value="FAD-bd_oxidored_4_C"/>
</dbReference>
<dbReference type="InterPro" id="IPR036318">
    <property type="entry name" value="FAD-bd_PCMH-like_sf"/>
</dbReference>
<comment type="catalytic activity">
    <reaction evidence="6">
        <text>(R)-lactate + 2 Fe(III)-[cytochrome c] = 2 Fe(II)-[cytochrome c] + pyruvate + 2 H(+)</text>
        <dbReference type="Rhea" id="RHEA:13521"/>
        <dbReference type="Rhea" id="RHEA-COMP:10350"/>
        <dbReference type="Rhea" id="RHEA-COMP:14399"/>
        <dbReference type="ChEBI" id="CHEBI:15361"/>
        <dbReference type="ChEBI" id="CHEBI:15378"/>
        <dbReference type="ChEBI" id="CHEBI:16004"/>
        <dbReference type="ChEBI" id="CHEBI:29033"/>
        <dbReference type="ChEBI" id="CHEBI:29034"/>
        <dbReference type="EC" id="1.1.2.4"/>
    </reaction>
</comment>
<dbReference type="InterPro" id="IPR016167">
    <property type="entry name" value="FAD-bd_PCMH_sub1"/>
</dbReference>
<dbReference type="FunFam" id="3.30.465.10:FF:000001">
    <property type="entry name" value="D-2-hydroxyglutarate dehydrogenase, mitochondrial"/>
    <property type="match status" value="1"/>
</dbReference>
<organism evidence="8 9">
    <name type="scientific">Coemansia biformis</name>
    <dbReference type="NCBI Taxonomy" id="1286918"/>
    <lineage>
        <taxon>Eukaryota</taxon>
        <taxon>Fungi</taxon>
        <taxon>Fungi incertae sedis</taxon>
        <taxon>Zoopagomycota</taxon>
        <taxon>Kickxellomycotina</taxon>
        <taxon>Kickxellomycetes</taxon>
        <taxon>Kickxellales</taxon>
        <taxon>Kickxellaceae</taxon>
        <taxon>Coemansia</taxon>
    </lineage>
</organism>
<dbReference type="GO" id="GO:0004458">
    <property type="term" value="F:D-lactate dehydrogenase (cytochrome) activity"/>
    <property type="evidence" value="ECO:0007669"/>
    <property type="project" value="UniProtKB-EC"/>
</dbReference>
<dbReference type="InterPro" id="IPR016166">
    <property type="entry name" value="FAD-bd_PCMH"/>
</dbReference>
<dbReference type="SUPFAM" id="SSF56176">
    <property type="entry name" value="FAD-binding/transporter-associated domain-like"/>
    <property type="match status" value="1"/>
</dbReference>
<evidence type="ECO:0000256" key="3">
    <source>
        <dbReference type="ARBA" id="ARBA00022630"/>
    </source>
</evidence>
<dbReference type="PANTHER" id="PTHR43716">
    <property type="entry name" value="D-2-HYDROXYGLUTARATE DEHYDROGENASE, MITOCHONDRIAL"/>
    <property type="match status" value="1"/>
</dbReference>
<evidence type="ECO:0000256" key="6">
    <source>
        <dbReference type="ARBA" id="ARBA00051436"/>
    </source>
</evidence>
<dbReference type="EMBL" id="JANBOI010001098">
    <property type="protein sequence ID" value="KAJ1727440.1"/>
    <property type="molecule type" value="Genomic_DNA"/>
</dbReference>
<dbReference type="Gene3D" id="3.30.70.2740">
    <property type="match status" value="1"/>
</dbReference>
<proteinExistence type="inferred from homology"/>
<evidence type="ECO:0000256" key="4">
    <source>
        <dbReference type="ARBA" id="ARBA00022827"/>
    </source>
</evidence>
<protein>
    <submittedName>
        <fullName evidence="8">D-lactate ferricytochrome c oxidoreductase</fullName>
        <ecNumber evidence="8">1.1.99.40</ecNumber>
    </submittedName>
</protein>
<comment type="cofactor">
    <cofactor evidence="1">
        <name>FAD</name>
        <dbReference type="ChEBI" id="CHEBI:57692"/>
    </cofactor>
</comment>
<comment type="similarity">
    <text evidence="2">Belongs to the FAD-binding oxidoreductase/transferase type 4 family.</text>
</comment>
<evidence type="ECO:0000256" key="5">
    <source>
        <dbReference type="ARBA" id="ARBA00023002"/>
    </source>
</evidence>
<sequence>MAGDKLCLAIDASGKLNAVSADDVKHFAEAGIRVLADSEIGPPHNADMFGRYAGDARVALAPTSTAQVSQVLSYCNERQIGVVVQGGNTGVPGGALCQRGEVLLCLSDMKKVRHVDPVAGVLVADAGCVLADLDDHVQQLGYIMPLDLGSRRRCMIGGNVSTSAGGLRYLRYGSMHGNVLGVEAVLPDGRILDALFTLKKDTSGYDVKQLFIGAEGTLGVVTAVAIALAPKPQATQLAVLGLGAFDKIEQAFVRARQGLGEILSAFEFWDRRCDEIVVESMHYPSLLKSAHEFYVLIETRGSLMRHDAEKMSAFLDALHADGLVDESCVLSAPDAMDAAWMFRSNMAAAHARRGCMYVYDFSLPSQHKPSLLGAVKGHLSSLGLYGAADSPVLDVTIFGHIGDDNIHLQVIAREFGGAVEAAIEPWIYSWVGSHGGSVAAEHGLGAHKGQFLKYSKSAAVIDTMKDLKRLLDPRGIMNPGKHICQA</sequence>
<dbReference type="Gene3D" id="3.30.70.2190">
    <property type="match status" value="1"/>
</dbReference>
<evidence type="ECO:0000313" key="8">
    <source>
        <dbReference type="EMBL" id="KAJ1727440.1"/>
    </source>
</evidence>
<dbReference type="InterPro" id="IPR051264">
    <property type="entry name" value="FAD-oxidored/transferase_4"/>
</dbReference>
<evidence type="ECO:0000259" key="7">
    <source>
        <dbReference type="PROSITE" id="PS51387"/>
    </source>
</evidence>
<gene>
    <name evidence="8" type="primary">DLD2_3</name>
    <name evidence="8" type="ORF">LPJ61_004566</name>
</gene>
<reference evidence="8" key="1">
    <citation type="submission" date="2022-07" db="EMBL/GenBank/DDBJ databases">
        <title>Phylogenomic reconstructions and comparative analyses of Kickxellomycotina fungi.</title>
        <authorList>
            <person name="Reynolds N.K."/>
            <person name="Stajich J.E."/>
            <person name="Barry K."/>
            <person name="Grigoriev I.V."/>
            <person name="Crous P."/>
            <person name="Smith M.E."/>
        </authorList>
    </citation>
    <scope>NUCLEOTIDE SEQUENCE</scope>
    <source>
        <strain evidence="8">BCRC 34381</strain>
    </source>
</reference>
<evidence type="ECO:0000256" key="1">
    <source>
        <dbReference type="ARBA" id="ARBA00001974"/>
    </source>
</evidence>
<dbReference type="SUPFAM" id="SSF55103">
    <property type="entry name" value="FAD-linked oxidases, C-terminal domain"/>
    <property type="match status" value="1"/>
</dbReference>
<evidence type="ECO:0000313" key="9">
    <source>
        <dbReference type="Proteomes" id="UP001143981"/>
    </source>
</evidence>
<dbReference type="Pfam" id="PF02913">
    <property type="entry name" value="FAD-oxidase_C"/>
    <property type="match status" value="1"/>
</dbReference>
<dbReference type="GO" id="GO:0005739">
    <property type="term" value="C:mitochondrion"/>
    <property type="evidence" value="ECO:0007669"/>
    <property type="project" value="TreeGrafter"/>
</dbReference>